<feature type="transmembrane region" description="Helical" evidence="7">
    <location>
        <begin position="295"/>
        <end position="321"/>
    </location>
</feature>
<evidence type="ECO:0000256" key="3">
    <source>
        <dbReference type="ARBA" id="ARBA00022475"/>
    </source>
</evidence>
<comment type="subcellular location">
    <subcellularLocation>
        <location evidence="1 7">Cell membrane</location>
        <topology evidence="1 7">Multi-pass membrane protein</topology>
    </subcellularLocation>
</comment>
<dbReference type="AlphaFoldDB" id="A0A1H5V9L9"/>
<dbReference type="InterPro" id="IPR035906">
    <property type="entry name" value="MetI-like_sf"/>
</dbReference>
<protein>
    <submittedName>
        <fullName evidence="9">Peptide/nickel transport system permease protein</fullName>
    </submittedName>
</protein>
<sequence length="332" mass="36807">MLHYFGRRLLYVVMTLWAVSIVTFVIINLPPGDYVSTLVANAESGGEGITPAEAANLRQRYGLDDPMFVQYWRWISAILLHGDFGQSFAWNQPVSTLIGERIVLSAVLSVASLLLVWAIAFPIGIYSAVKQYSWGDYGFSFLGFIGMAIPEFMLALVLMYVGFRFFGQSVGGLFSPEFQDAAWNLGKVLDLLGHLWVPIAVIAVSGTAGMIRVTRANLLDELYRPYVHTARAKGLPEWKLLLKYPVRMSLSPFFSTVGWLLPGLIGGETIVSVVMSLPTGGPLLLSGVMNQDMYLVASFIVILSTLTVIGTVLSDLALAWWDPRIRKRYKRE</sequence>
<dbReference type="InterPro" id="IPR045621">
    <property type="entry name" value="BPD_transp_1_N"/>
</dbReference>
<feature type="transmembrane region" description="Helical" evidence="7">
    <location>
        <begin position="141"/>
        <end position="163"/>
    </location>
</feature>
<evidence type="ECO:0000256" key="7">
    <source>
        <dbReference type="RuleBase" id="RU363032"/>
    </source>
</evidence>
<dbReference type="InterPro" id="IPR000515">
    <property type="entry name" value="MetI-like"/>
</dbReference>
<dbReference type="RefSeq" id="WP_268808520.1">
    <property type="nucleotide sequence ID" value="NZ_FNVT01000001.1"/>
</dbReference>
<dbReference type="Gene3D" id="1.10.3720.10">
    <property type="entry name" value="MetI-like"/>
    <property type="match status" value="1"/>
</dbReference>
<dbReference type="EMBL" id="FNVT01000001">
    <property type="protein sequence ID" value="SEF84029.1"/>
    <property type="molecule type" value="Genomic_DNA"/>
</dbReference>
<keyword evidence="4 7" id="KW-0812">Transmembrane</keyword>
<evidence type="ECO:0000256" key="4">
    <source>
        <dbReference type="ARBA" id="ARBA00022692"/>
    </source>
</evidence>
<keyword evidence="5 7" id="KW-1133">Transmembrane helix</keyword>
<dbReference type="PANTHER" id="PTHR30465:SF43">
    <property type="entry name" value="OLIGOPEPTIDE ABC TRANSPORTER, PERMEASE PROTEIN"/>
    <property type="match status" value="1"/>
</dbReference>
<feature type="transmembrane region" description="Helical" evidence="7">
    <location>
        <begin position="9"/>
        <end position="29"/>
    </location>
</feature>
<keyword evidence="2 7" id="KW-0813">Transport</keyword>
<organism evidence="9 10">
    <name type="scientific">Nonomuraea solani</name>
    <dbReference type="NCBI Taxonomy" id="1144553"/>
    <lineage>
        <taxon>Bacteria</taxon>
        <taxon>Bacillati</taxon>
        <taxon>Actinomycetota</taxon>
        <taxon>Actinomycetes</taxon>
        <taxon>Streptosporangiales</taxon>
        <taxon>Streptosporangiaceae</taxon>
        <taxon>Nonomuraea</taxon>
    </lineage>
</organism>
<evidence type="ECO:0000256" key="5">
    <source>
        <dbReference type="ARBA" id="ARBA00022989"/>
    </source>
</evidence>
<comment type="similarity">
    <text evidence="7">Belongs to the binding-protein-dependent transport system permease family.</text>
</comment>
<dbReference type="Proteomes" id="UP000236732">
    <property type="component" value="Unassembled WGS sequence"/>
</dbReference>
<proteinExistence type="inferred from homology"/>
<evidence type="ECO:0000256" key="2">
    <source>
        <dbReference type="ARBA" id="ARBA00022448"/>
    </source>
</evidence>
<dbReference type="PANTHER" id="PTHR30465">
    <property type="entry name" value="INNER MEMBRANE ABC TRANSPORTER"/>
    <property type="match status" value="1"/>
</dbReference>
<dbReference type="GO" id="GO:0055085">
    <property type="term" value="P:transmembrane transport"/>
    <property type="evidence" value="ECO:0007669"/>
    <property type="project" value="InterPro"/>
</dbReference>
<evidence type="ECO:0000256" key="1">
    <source>
        <dbReference type="ARBA" id="ARBA00004651"/>
    </source>
</evidence>
<dbReference type="Pfam" id="PF19300">
    <property type="entry name" value="BPD_transp_1_N"/>
    <property type="match status" value="1"/>
</dbReference>
<keyword evidence="10" id="KW-1185">Reference proteome</keyword>
<dbReference type="SUPFAM" id="SSF161098">
    <property type="entry name" value="MetI-like"/>
    <property type="match status" value="1"/>
</dbReference>
<feature type="transmembrane region" description="Helical" evidence="7">
    <location>
        <begin position="195"/>
        <end position="214"/>
    </location>
</feature>
<feature type="domain" description="ABC transmembrane type-1" evidence="8">
    <location>
        <begin position="102"/>
        <end position="314"/>
    </location>
</feature>
<keyword evidence="6 7" id="KW-0472">Membrane</keyword>
<name>A0A1H5V9L9_9ACTN</name>
<accession>A0A1H5V9L9</accession>
<dbReference type="GO" id="GO:0005886">
    <property type="term" value="C:plasma membrane"/>
    <property type="evidence" value="ECO:0007669"/>
    <property type="project" value="UniProtKB-SubCell"/>
</dbReference>
<evidence type="ECO:0000256" key="6">
    <source>
        <dbReference type="ARBA" id="ARBA00023136"/>
    </source>
</evidence>
<feature type="transmembrane region" description="Helical" evidence="7">
    <location>
        <begin position="102"/>
        <end position="129"/>
    </location>
</feature>
<dbReference type="Pfam" id="PF00528">
    <property type="entry name" value="BPD_transp_1"/>
    <property type="match status" value="1"/>
</dbReference>
<evidence type="ECO:0000259" key="8">
    <source>
        <dbReference type="PROSITE" id="PS50928"/>
    </source>
</evidence>
<keyword evidence="3" id="KW-1003">Cell membrane</keyword>
<reference evidence="9 10" key="1">
    <citation type="submission" date="2016-10" db="EMBL/GenBank/DDBJ databases">
        <authorList>
            <person name="de Groot N.N."/>
        </authorList>
    </citation>
    <scope>NUCLEOTIDE SEQUENCE [LARGE SCALE GENOMIC DNA]</scope>
    <source>
        <strain evidence="9 10">CGMCC 4.7037</strain>
    </source>
</reference>
<evidence type="ECO:0000313" key="9">
    <source>
        <dbReference type="EMBL" id="SEF84029.1"/>
    </source>
</evidence>
<gene>
    <name evidence="9" type="ORF">SAMN05444920_101812</name>
</gene>
<feature type="transmembrane region" description="Helical" evidence="7">
    <location>
        <begin position="253"/>
        <end position="275"/>
    </location>
</feature>
<evidence type="ECO:0000313" key="10">
    <source>
        <dbReference type="Proteomes" id="UP000236732"/>
    </source>
</evidence>
<dbReference type="PROSITE" id="PS50928">
    <property type="entry name" value="ABC_TM1"/>
    <property type="match status" value="1"/>
</dbReference>